<dbReference type="EMBL" id="LAZR01010080">
    <property type="protein sequence ID" value="KKM68925.1"/>
    <property type="molecule type" value="Genomic_DNA"/>
</dbReference>
<protein>
    <recommendedName>
        <fullName evidence="1">NTP pyrophosphohydrolase MazG-like domain-containing protein</fullName>
    </recommendedName>
</protein>
<sequence>MDFDDLMRDAKEVLDLRPDGWTHSPLFDLAKLTEETGEVAECMVKSRKTKEDLGEELSDVMVVVGVIALRAGIDLNEAHPKKQVKRVKKLVDRFHNGDYPSSEG</sequence>
<comment type="caution">
    <text evidence="2">The sequence shown here is derived from an EMBL/GenBank/DDBJ whole genome shotgun (WGS) entry which is preliminary data.</text>
</comment>
<evidence type="ECO:0000313" key="2">
    <source>
        <dbReference type="EMBL" id="KKM68925.1"/>
    </source>
</evidence>
<dbReference type="InterPro" id="IPR004518">
    <property type="entry name" value="MazG-like_dom"/>
</dbReference>
<gene>
    <name evidence="2" type="ORF">LCGC14_1455970</name>
</gene>
<name>A0A0F9LX47_9ZZZZ</name>
<feature type="domain" description="NTP pyrophosphohydrolase MazG-like" evidence="1">
    <location>
        <begin position="29"/>
        <end position="79"/>
    </location>
</feature>
<dbReference type="Gene3D" id="1.10.287.1080">
    <property type="entry name" value="MazG-like"/>
    <property type="match status" value="1"/>
</dbReference>
<dbReference type="SUPFAM" id="SSF101386">
    <property type="entry name" value="all-alpha NTP pyrophosphatases"/>
    <property type="match status" value="1"/>
</dbReference>
<organism evidence="2">
    <name type="scientific">marine sediment metagenome</name>
    <dbReference type="NCBI Taxonomy" id="412755"/>
    <lineage>
        <taxon>unclassified sequences</taxon>
        <taxon>metagenomes</taxon>
        <taxon>ecological metagenomes</taxon>
    </lineage>
</organism>
<dbReference type="AlphaFoldDB" id="A0A0F9LX47"/>
<dbReference type="Pfam" id="PF03819">
    <property type="entry name" value="MazG"/>
    <property type="match status" value="1"/>
</dbReference>
<proteinExistence type="predicted"/>
<reference evidence="2" key="1">
    <citation type="journal article" date="2015" name="Nature">
        <title>Complex archaea that bridge the gap between prokaryotes and eukaryotes.</title>
        <authorList>
            <person name="Spang A."/>
            <person name="Saw J.H."/>
            <person name="Jorgensen S.L."/>
            <person name="Zaremba-Niedzwiedzka K."/>
            <person name="Martijn J."/>
            <person name="Lind A.E."/>
            <person name="van Eijk R."/>
            <person name="Schleper C."/>
            <person name="Guy L."/>
            <person name="Ettema T.J."/>
        </authorList>
    </citation>
    <scope>NUCLEOTIDE SEQUENCE</scope>
</reference>
<evidence type="ECO:0000259" key="1">
    <source>
        <dbReference type="Pfam" id="PF03819"/>
    </source>
</evidence>
<accession>A0A0F9LX47</accession>